<gene>
    <name evidence="2" type="ORF">NA57DRAFT_53320</name>
</gene>
<dbReference type="AlphaFoldDB" id="A0A9P4IGL0"/>
<dbReference type="InterPro" id="IPR021765">
    <property type="entry name" value="UstYa-like"/>
</dbReference>
<evidence type="ECO:0000256" key="1">
    <source>
        <dbReference type="ARBA" id="ARBA00035112"/>
    </source>
</evidence>
<dbReference type="PANTHER" id="PTHR33365:SF6">
    <property type="entry name" value="OXIDASE USTYA"/>
    <property type="match status" value="1"/>
</dbReference>
<dbReference type="EMBL" id="ML978123">
    <property type="protein sequence ID" value="KAF2101346.1"/>
    <property type="molecule type" value="Genomic_DNA"/>
</dbReference>
<dbReference type="Pfam" id="PF11807">
    <property type="entry name" value="UstYa"/>
    <property type="match status" value="1"/>
</dbReference>
<organism evidence="2 3">
    <name type="scientific">Rhizodiscina lignyota</name>
    <dbReference type="NCBI Taxonomy" id="1504668"/>
    <lineage>
        <taxon>Eukaryota</taxon>
        <taxon>Fungi</taxon>
        <taxon>Dikarya</taxon>
        <taxon>Ascomycota</taxon>
        <taxon>Pezizomycotina</taxon>
        <taxon>Dothideomycetes</taxon>
        <taxon>Pleosporomycetidae</taxon>
        <taxon>Aulographales</taxon>
        <taxon>Rhizodiscinaceae</taxon>
        <taxon>Rhizodiscina</taxon>
    </lineage>
</organism>
<comment type="caution">
    <text evidence="2">The sequence shown here is derived from an EMBL/GenBank/DDBJ whole genome shotgun (WGS) entry which is preliminary data.</text>
</comment>
<reference evidence="2" key="1">
    <citation type="journal article" date="2020" name="Stud. Mycol.">
        <title>101 Dothideomycetes genomes: a test case for predicting lifestyles and emergence of pathogens.</title>
        <authorList>
            <person name="Haridas S."/>
            <person name="Albert R."/>
            <person name="Binder M."/>
            <person name="Bloem J."/>
            <person name="Labutti K."/>
            <person name="Salamov A."/>
            <person name="Andreopoulos B."/>
            <person name="Baker S."/>
            <person name="Barry K."/>
            <person name="Bills G."/>
            <person name="Bluhm B."/>
            <person name="Cannon C."/>
            <person name="Castanera R."/>
            <person name="Culley D."/>
            <person name="Daum C."/>
            <person name="Ezra D."/>
            <person name="Gonzalez J."/>
            <person name="Henrissat B."/>
            <person name="Kuo A."/>
            <person name="Liang C."/>
            <person name="Lipzen A."/>
            <person name="Lutzoni F."/>
            <person name="Magnuson J."/>
            <person name="Mondo S."/>
            <person name="Nolan M."/>
            <person name="Ohm R."/>
            <person name="Pangilinan J."/>
            <person name="Park H.-J."/>
            <person name="Ramirez L."/>
            <person name="Alfaro M."/>
            <person name="Sun H."/>
            <person name="Tritt A."/>
            <person name="Yoshinaga Y."/>
            <person name="Zwiers L.-H."/>
            <person name="Turgeon B."/>
            <person name="Goodwin S."/>
            <person name="Spatafora J."/>
            <person name="Crous P."/>
            <person name="Grigoriev I."/>
        </authorList>
    </citation>
    <scope>NUCLEOTIDE SEQUENCE</scope>
    <source>
        <strain evidence="2">CBS 133067</strain>
    </source>
</reference>
<dbReference type="Proteomes" id="UP000799772">
    <property type="component" value="Unassembled WGS sequence"/>
</dbReference>
<dbReference type="OrthoDB" id="3687641at2759"/>
<protein>
    <submittedName>
        <fullName evidence="2">Uncharacterized protein</fullName>
    </submittedName>
</protein>
<proteinExistence type="inferred from homology"/>
<evidence type="ECO:0000313" key="3">
    <source>
        <dbReference type="Proteomes" id="UP000799772"/>
    </source>
</evidence>
<dbReference type="PANTHER" id="PTHR33365">
    <property type="entry name" value="YALI0B05434P"/>
    <property type="match status" value="1"/>
</dbReference>
<sequence length="200" mass="22222">MGSNLFGLCCASAGVYKRHMAVVFQNSQHFDGILSTSLDGSPATELKSLSAQWVGFDNETRAKEDEIIRDFLPASHGFVSLGQSEITDLKLPESEVNPEKPDENFYYVAGWHQLHCATLVRNNLLLLAEGAHFNWNHTFHCLEVVREGIMCNFDTSLLMITGLTFDEDNPSELPIPNGQLHSCTNMASMRAWADARPGHP</sequence>
<name>A0A9P4IGL0_9PEZI</name>
<comment type="similarity">
    <text evidence="1">Belongs to the ustYa family.</text>
</comment>
<evidence type="ECO:0000313" key="2">
    <source>
        <dbReference type="EMBL" id="KAF2101346.1"/>
    </source>
</evidence>
<keyword evidence="3" id="KW-1185">Reference proteome</keyword>
<dbReference type="GO" id="GO:0043386">
    <property type="term" value="P:mycotoxin biosynthetic process"/>
    <property type="evidence" value="ECO:0007669"/>
    <property type="project" value="InterPro"/>
</dbReference>
<accession>A0A9P4IGL0</accession>